<organism evidence="2 3">
    <name type="scientific">Streptomyces thermolineatus</name>
    <dbReference type="NCBI Taxonomy" id="44033"/>
    <lineage>
        <taxon>Bacteria</taxon>
        <taxon>Bacillati</taxon>
        <taxon>Actinomycetota</taxon>
        <taxon>Actinomycetes</taxon>
        <taxon>Kitasatosporales</taxon>
        <taxon>Streptomycetaceae</taxon>
        <taxon>Streptomyces</taxon>
    </lineage>
</organism>
<evidence type="ECO:0000313" key="3">
    <source>
        <dbReference type="Proteomes" id="UP001501358"/>
    </source>
</evidence>
<name>A0ABN1UK30_9ACTN</name>
<dbReference type="Proteomes" id="UP001501358">
    <property type="component" value="Unassembled WGS sequence"/>
</dbReference>
<gene>
    <name evidence="2" type="ORF">GCM10010406_07990</name>
</gene>
<protein>
    <submittedName>
        <fullName evidence="2">Uncharacterized protein</fullName>
    </submittedName>
</protein>
<feature type="compositionally biased region" description="Gly residues" evidence="1">
    <location>
        <begin position="53"/>
        <end position="62"/>
    </location>
</feature>
<sequence>MLANRLSGRTEGAARWNAVAVPPSGKGATVQAGEVRGLFPRGFGVPVPPGVPGVRGGGPHAR</sequence>
<dbReference type="EMBL" id="BAAATA010000003">
    <property type="protein sequence ID" value="GAA2474372.1"/>
    <property type="molecule type" value="Genomic_DNA"/>
</dbReference>
<feature type="region of interest" description="Disordered" evidence="1">
    <location>
        <begin position="42"/>
        <end position="62"/>
    </location>
</feature>
<proteinExistence type="predicted"/>
<evidence type="ECO:0000256" key="1">
    <source>
        <dbReference type="SAM" id="MobiDB-lite"/>
    </source>
</evidence>
<comment type="caution">
    <text evidence="2">The sequence shown here is derived from an EMBL/GenBank/DDBJ whole genome shotgun (WGS) entry which is preliminary data.</text>
</comment>
<accession>A0ABN1UK30</accession>
<reference evidence="2 3" key="1">
    <citation type="journal article" date="2019" name="Int. J. Syst. Evol. Microbiol.">
        <title>The Global Catalogue of Microorganisms (GCM) 10K type strain sequencing project: providing services to taxonomists for standard genome sequencing and annotation.</title>
        <authorList>
            <consortium name="The Broad Institute Genomics Platform"/>
            <consortium name="The Broad Institute Genome Sequencing Center for Infectious Disease"/>
            <person name="Wu L."/>
            <person name="Ma J."/>
        </authorList>
    </citation>
    <scope>NUCLEOTIDE SEQUENCE [LARGE SCALE GENOMIC DNA]</scope>
    <source>
        <strain evidence="2 3">JCM 6307</strain>
    </source>
</reference>
<evidence type="ECO:0000313" key="2">
    <source>
        <dbReference type="EMBL" id="GAA2474372.1"/>
    </source>
</evidence>
<keyword evidence="3" id="KW-1185">Reference proteome</keyword>